<feature type="domain" description="HTH cro/C1-type" evidence="1">
    <location>
        <begin position="13"/>
        <end position="68"/>
    </location>
</feature>
<dbReference type="Gene3D" id="1.10.260.40">
    <property type="entry name" value="lambda repressor-like DNA-binding domains"/>
    <property type="match status" value="1"/>
</dbReference>
<accession>A0ABV1DP55</accession>
<dbReference type="InterPro" id="IPR010982">
    <property type="entry name" value="Lambda_DNA-bd_dom_sf"/>
</dbReference>
<dbReference type="InterPro" id="IPR001387">
    <property type="entry name" value="Cro/C1-type_HTH"/>
</dbReference>
<gene>
    <name evidence="2" type="ORF">WMO65_10395</name>
</gene>
<evidence type="ECO:0000313" key="3">
    <source>
        <dbReference type="Proteomes" id="UP001457898"/>
    </source>
</evidence>
<evidence type="ECO:0000313" key="2">
    <source>
        <dbReference type="EMBL" id="MEQ2431412.1"/>
    </source>
</evidence>
<dbReference type="EMBL" id="JBBMFP010000008">
    <property type="protein sequence ID" value="MEQ2431412.1"/>
    <property type="molecule type" value="Genomic_DNA"/>
</dbReference>
<proteinExistence type="predicted"/>
<sequence>MEEYDYGYIKIKLDQLLRDKKISKNRLAHRAEMQRTQINNYCHETITRLDTAVLARICHALDCKIEDLLEFVPKESIKENHQ</sequence>
<dbReference type="SMART" id="SM00530">
    <property type="entry name" value="HTH_XRE"/>
    <property type="match status" value="1"/>
</dbReference>
<organism evidence="2 3">
    <name type="scientific">Blautia caccae</name>
    <dbReference type="NCBI Taxonomy" id="3133175"/>
    <lineage>
        <taxon>Bacteria</taxon>
        <taxon>Bacillati</taxon>
        <taxon>Bacillota</taxon>
        <taxon>Clostridia</taxon>
        <taxon>Lachnospirales</taxon>
        <taxon>Lachnospiraceae</taxon>
        <taxon>Blautia</taxon>
    </lineage>
</organism>
<evidence type="ECO:0000259" key="1">
    <source>
        <dbReference type="PROSITE" id="PS50943"/>
    </source>
</evidence>
<reference evidence="2 3" key="1">
    <citation type="submission" date="2024-03" db="EMBL/GenBank/DDBJ databases">
        <title>Human intestinal bacterial collection.</title>
        <authorList>
            <person name="Pauvert C."/>
            <person name="Hitch T.C.A."/>
            <person name="Clavel T."/>
        </authorList>
    </citation>
    <scope>NUCLEOTIDE SEQUENCE [LARGE SCALE GENOMIC DNA]</scope>
    <source>
        <strain evidence="2 3">CLA-SR-H028</strain>
    </source>
</reference>
<dbReference type="RefSeq" id="WP_148391697.1">
    <property type="nucleotide sequence ID" value="NZ_JBBMFP010000008.1"/>
</dbReference>
<name>A0ABV1DP55_9FIRM</name>
<comment type="caution">
    <text evidence="2">The sequence shown here is derived from an EMBL/GenBank/DDBJ whole genome shotgun (WGS) entry which is preliminary data.</text>
</comment>
<dbReference type="Pfam" id="PF13443">
    <property type="entry name" value="HTH_26"/>
    <property type="match status" value="1"/>
</dbReference>
<dbReference type="SUPFAM" id="SSF47413">
    <property type="entry name" value="lambda repressor-like DNA-binding domains"/>
    <property type="match status" value="1"/>
</dbReference>
<protein>
    <submittedName>
        <fullName evidence="2">Helix-turn-helix transcriptional regulator</fullName>
    </submittedName>
</protein>
<dbReference type="PROSITE" id="PS50943">
    <property type="entry name" value="HTH_CROC1"/>
    <property type="match status" value="1"/>
</dbReference>
<dbReference type="Proteomes" id="UP001457898">
    <property type="component" value="Unassembled WGS sequence"/>
</dbReference>
<keyword evidence="3" id="KW-1185">Reference proteome</keyword>